<dbReference type="SUPFAM" id="SSF57667">
    <property type="entry name" value="beta-beta-alpha zinc fingers"/>
    <property type="match status" value="2"/>
</dbReference>
<evidence type="ECO:0000256" key="7">
    <source>
        <dbReference type="PROSITE-ProRule" id="PRU00042"/>
    </source>
</evidence>
<feature type="domain" description="C2H2-type" evidence="9">
    <location>
        <begin position="54"/>
        <end position="76"/>
    </location>
</feature>
<dbReference type="GO" id="GO:0005634">
    <property type="term" value="C:nucleus"/>
    <property type="evidence" value="ECO:0007669"/>
    <property type="project" value="UniProtKB-SubCell"/>
</dbReference>
<dbReference type="OrthoDB" id="8922241at2759"/>
<dbReference type="PANTHER" id="PTHR24406">
    <property type="entry name" value="TRANSCRIPTIONAL REPRESSOR CTCFL-RELATED"/>
    <property type="match status" value="1"/>
</dbReference>
<feature type="domain" description="C2H2-type" evidence="9">
    <location>
        <begin position="352"/>
        <end position="382"/>
    </location>
</feature>
<feature type="compositionally biased region" description="Polar residues" evidence="8">
    <location>
        <begin position="535"/>
        <end position="546"/>
    </location>
</feature>
<organism evidence="10 11">
    <name type="scientific">Dictyocaulus viviparus</name>
    <name type="common">Bovine lungworm</name>
    <dbReference type="NCBI Taxonomy" id="29172"/>
    <lineage>
        <taxon>Eukaryota</taxon>
        <taxon>Metazoa</taxon>
        <taxon>Ecdysozoa</taxon>
        <taxon>Nematoda</taxon>
        <taxon>Chromadorea</taxon>
        <taxon>Rhabditida</taxon>
        <taxon>Rhabditina</taxon>
        <taxon>Rhabditomorpha</taxon>
        <taxon>Strongyloidea</taxon>
        <taxon>Metastrongylidae</taxon>
        <taxon>Dictyocaulus</taxon>
    </lineage>
</organism>
<name>A0A0D8XYD0_DICVI</name>
<keyword evidence="3" id="KW-0677">Repeat</keyword>
<dbReference type="InterPro" id="IPR036236">
    <property type="entry name" value="Znf_C2H2_sf"/>
</dbReference>
<evidence type="ECO:0000259" key="9">
    <source>
        <dbReference type="PROSITE" id="PS50157"/>
    </source>
</evidence>
<evidence type="ECO:0000256" key="8">
    <source>
        <dbReference type="SAM" id="MobiDB-lite"/>
    </source>
</evidence>
<dbReference type="SMART" id="SM00355">
    <property type="entry name" value="ZnF_C2H2"/>
    <property type="match status" value="6"/>
</dbReference>
<comment type="subcellular location">
    <subcellularLocation>
        <location evidence="1">Nucleus</location>
    </subcellularLocation>
</comment>
<dbReference type="PROSITE" id="PS50157">
    <property type="entry name" value="ZINC_FINGER_C2H2_2"/>
    <property type="match status" value="2"/>
</dbReference>
<dbReference type="Proteomes" id="UP000053766">
    <property type="component" value="Unassembled WGS sequence"/>
</dbReference>
<keyword evidence="4 7" id="KW-0863">Zinc-finger</keyword>
<keyword evidence="5" id="KW-0862">Zinc</keyword>
<dbReference type="GO" id="GO:0008270">
    <property type="term" value="F:zinc ion binding"/>
    <property type="evidence" value="ECO:0007669"/>
    <property type="project" value="UniProtKB-KW"/>
</dbReference>
<dbReference type="STRING" id="29172.A0A0D8XYD0"/>
<sequence>MDVIEDDLASHGELVECAEEDNNFELIFTDNNGSFASRRALEQFKGKNRQYGNAVCPECKQSFVNAARLERHLAVHQVFGAYLCPLCGKTYKYEYNLFFHWRKTCQYLNELVKIDQRKEMDVNSLRLLVEEVVVKRNETEPVDIGISQKALFHGGPAVHLEMPIDPQSPLARACTICGILVHRNHLPQHEALHNSTTETGLRLLDLQSPTGGHFCDLCGVAFRICLNRLVGAGFSCEVSLLQVSSLFYLMIAEANIEPGAELFLSDLELKVMVLNLLWRLRRVSRQSPLRAISTKMEYVEEVKPYIRHGTALVFMDDYVNPGDTVVDVDGELVNVVSVDRGKWNIPENGKPLECPDCFRQFANAGRLERHMSGFHSHYGAYKCLLCGHRFKYDYNLLFHYRHSCAYTKLLVGADVRKLVLTHFLLGCSVFEKARFPHKQSDPQLLPGNSRLINIKRRPSLKAVPRNVRVVNANMKGKLKRRLNEGQKCPVCGVTFYGQKSLDKHIGTVHLLNHNFLEKAITRESTRETGKEYMTRFSNDSSNLSAEQEQDITGEEESPPVLEIESPGEIPPTPARCVDINGEEIHDFDAEQISELDMMLYTGQLSLGDLVITSNYGEDVEYRVAVGTRHGSQIVLEKSNFSTTIRKERVLNKVLVDDSQASVNAWHEKVASENSSRNAHKFHNDLRSNEVLQYVDEEDMTQYNQENTGMEYDSGQIVQYEVDESDGQDGKRVIQLVDESRSLLQYLNEEDLQCDGFIHYVDEENGNQVVELVENGTEMTQYLITEKDDVFSGAKSQVSSIAEDKIANSSLKTSDAISDQGDSCNLCFLYITF</sequence>
<keyword evidence="2" id="KW-0479">Metal-binding</keyword>
<dbReference type="PROSITE" id="PS00028">
    <property type="entry name" value="ZINC_FINGER_C2H2_1"/>
    <property type="match status" value="3"/>
</dbReference>
<evidence type="ECO:0000313" key="11">
    <source>
        <dbReference type="Proteomes" id="UP000053766"/>
    </source>
</evidence>
<accession>A0A0D8XYD0</accession>
<gene>
    <name evidence="10" type="ORF">DICVIV_06566</name>
</gene>
<evidence type="ECO:0000256" key="5">
    <source>
        <dbReference type="ARBA" id="ARBA00022833"/>
    </source>
</evidence>
<dbReference type="InterPro" id="IPR013087">
    <property type="entry name" value="Znf_C2H2_type"/>
</dbReference>
<evidence type="ECO:0000256" key="1">
    <source>
        <dbReference type="ARBA" id="ARBA00004123"/>
    </source>
</evidence>
<evidence type="ECO:0000256" key="6">
    <source>
        <dbReference type="ARBA" id="ARBA00023242"/>
    </source>
</evidence>
<dbReference type="Gene3D" id="3.30.160.60">
    <property type="entry name" value="Classic Zinc Finger"/>
    <property type="match status" value="2"/>
</dbReference>
<dbReference type="Pfam" id="PF00096">
    <property type="entry name" value="zf-C2H2"/>
    <property type="match status" value="2"/>
</dbReference>
<dbReference type="InterPro" id="IPR050888">
    <property type="entry name" value="ZnF_C2H2-type_TF"/>
</dbReference>
<evidence type="ECO:0000256" key="2">
    <source>
        <dbReference type="ARBA" id="ARBA00022723"/>
    </source>
</evidence>
<evidence type="ECO:0000256" key="4">
    <source>
        <dbReference type="ARBA" id="ARBA00022771"/>
    </source>
</evidence>
<keyword evidence="6" id="KW-0539">Nucleus</keyword>
<dbReference type="AlphaFoldDB" id="A0A0D8XYD0"/>
<evidence type="ECO:0000256" key="3">
    <source>
        <dbReference type="ARBA" id="ARBA00022737"/>
    </source>
</evidence>
<protein>
    <submittedName>
        <fullName evidence="10">Zinc finger, C2H2 type</fullName>
    </submittedName>
</protein>
<reference evidence="10 11" key="1">
    <citation type="submission" date="2013-11" db="EMBL/GenBank/DDBJ databases">
        <title>Draft genome of the bovine lungworm Dictyocaulus viviparus.</title>
        <authorList>
            <person name="Mitreva M."/>
        </authorList>
    </citation>
    <scope>NUCLEOTIDE SEQUENCE [LARGE SCALE GENOMIC DNA]</scope>
    <source>
        <strain evidence="10 11">HannoverDv2000</strain>
    </source>
</reference>
<keyword evidence="11" id="KW-1185">Reference proteome</keyword>
<feature type="compositionally biased region" description="Acidic residues" evidence="8">
    <location>
        <begin position="547"/>
        <end position="557"/>
    </location>
</feature>
<reference evidence="11" key="2">
    <citation type="journal article" date="2016" name="Sci. Rep.">
        <title>Dictyocaulus viviparus genome, variome and transcriptome elucidate lungworm biology and support future intervention.</title>
        <authorList>
            <person name="McNulty S.N."/>
            <person name="Strube C."/>
            <person name="Rosa B.A."/>
            <person name="Martin J.C."/>
            <person name="Tyagi R."/>
            <person name="Choi Y.J."/>
            <person name="Wang Q."/>
            <person name="Hallsworth Pepin K."/>
            <person name="Zhang X."/>
            <person name="Ozersky P."/>
            <person name="Wilson R.K."/>
            <person name="Sternberg P.W."/>
            <person name="Gasser R.B."/>
            <person name="Mitreva M."/>
        </authorList>
    </citation>
    <scope>NUCLEOTIDE SEQUENCE [LARGE SCALE GENOMIC DNA]</scope>
    <source>
        <strain evidence="11">HannoverDv2000</strain>
    </source>
</reference>
<proteinExistence type="predicted"/>
<dbReference type="EMBL" id="KN716311">
    <property type="protein sequence ID" value="KJH47361.1"/>
    <property type="molecule type" value="Genomic_DNA"/>
</dbReference>
<evidence type="ECO:0000313" key="10">
    <source>
        <dbReference type="EMBL" id="KJH47361.1"/>
    </source>
</evidence>
<feature type="region of interest" description="Disordered" evidence="8">
    <location>
        <begin position="534"/>
        <end position="572"/>
    </location>
</feature>